<dbReference type="GeneID" id="5850460"/>
<dbReference type="Proteomes" id="UP000203316">
    <property type="component" value="Segment"/>
</dbReference>
<evidence type="ECO:0000313" key="2">
    <source>
        <dbReference type="Proteomes" id="UP000203316"/>
    </source>
</evidence>
<accession>B0FDM3</accession>
<proteinExistence type="predicted"/>
<protein>
    <submittedName>
        <fullName evidence="1">Uncharacterized protein Orle001</fullName>
    </submittedName>
</protein>
<dbReference type="KEGG" id="vg:5850460"/>
<evidence type="ECO:0000313" key="1">
    <source>
        <dbReference type="EMBL" id="ABY65731.1"/>
    </source>
</evidence>
<gene>
    <name evidence="1" type="primary">Orle001</name>
</gene>
<reference evidence="1 2" key="1">
    <citation type="submission" date="2007-11" db="EMBL/GenBank/DDBJ databases">
        <title>Sequence and organization of Orgyia leucostigma nucleopolyhedrovirus genome.</title>
        <authorList>
            <person name="Eveleigh R.J.M."/>
            <person name="Lapointe R."/>
            <person name="Graham R.I."/>
            <person name="Lauzon H.A.M."/>
            <person name="Pavlik L."/>
            <person name="Arif B.M."/>
            <person name="Lucarotti C.J."/>
        </authorList>
    </citation>
    <scope>NUCLEOTIDE SEQUENCE [LARGE SCALE GENOMIC DNA]</scope>
    <source>
        <strain evidence="1">CFS-77</strain>
    </source>
</reference>
<keyword evidence="2" id="KW-1185">Reference proteome</keyword>
<dbReference type="RefSeq" id="YP_001650915.1">
    <property type="nucleotide sequence ID" value="NC_010276.1"/>
</dbReference>
<organism evidence="1 2">
    <name type="scientific">Orgyia leucostigma nucleopolyhedrovirus</name>
    <dbReference type="NCBI Taxonomy" id="490711"/>
    <lineage>
        <taxon>Viruses</taxon>
        <taxon>Viruses incertae sedis</taxon>
        <taxon>Naldaviricetes</taxon>
        <taxon>Lefavirales</taxon>
        <taxon>Baculoviridae</taxon>
        <taxon>Alphabaculovirus</taxon>
        <taxon>Alphabaculovirus orleucostigmae</taxon>
    </lineage>
</organism>
<name>B0FDM3_9ABAC</name>
<sequence>MDFILVSRFKRIAPFTMWSPLPSLSLLKQLNETFSVPIKKTINLPTKPITVDKNVLENKDYNYVLPQYNAAIYNKIGCILERNANFNEKFNNKRQQLNVSQYTNDNFVNEEYLKIRQIVDEEYNNVLSNNVENKQILQDFLQTTDYFEPEIQTIIRSYEPYLDSLFAAENLEMDSDNETVIVERQTDNNINLINEITASNYPSLSRLIARSANLNTIRFSSISDIEDEEQQDDTVPEYSETSNLQMAVNREESNRSPDASSPSILVSLNLNNNQLAQEVPNRTNDVDLLNEVNNNSVVRARRLRRRRRRVTPVDHF</sequence>
<dbReference type="EMBL" id="EU309041">
    <property type="protein sequence ID" value="ABY65731.1"/>
    <property type="molecule type" value="Genomic_DNA"/>
</dbReference>